<evidence type="ECO:0000259" key="6">
    <source>
        <dbReference type="Pfam" id="PF06398"/>
    </source>
</evidence>
<organism evidence="7 8">
    <name type="scientific">Pichia inconspicua</name>
    <dbReference type="NCBI Taxonomy" id="52247"/>
    <lineage>
        <taxon>Eukaryota</taxon>
        <taxon>Fungi</taxon>
        <taxon>Dikarya</taxon>
        <taxon>Ascomycota</taxon>
        <taxon>Saccharomycotina</taxon>
        <taxon>Pichiomycetes</taxon>
        <taxon>Pichiales</taxon>
        <taxon>Pichiaceae</taxon>
        <taxon>Pichia</taxon>
    </lineage>
</organism>
<protein>
    <recommendedName>
        <fullName evidence="6">TECPR1-like DysF domain-containing protein</fullName>
    </recommendedName>
</protein>
<keyword evidence="3 5" id="KW-1133">Transmembrane helix</keyword>
<name>A0A4T0X0B4_9ASCO</name>
<evidence type="ECO:0000256" key="2">
    <source>
        <dbReference type="ARBA" id="ARBA00022692"/>
    </source>
</evidence>
<keyword evidence="2 5" id="KW-0812">Transmembrane</keyword>
<dbReference type="GO" id="GO:0012505">
    <property type="term" value="C:endomembrane system"/>
    <property type="evidence" value="ECO:0007669"/>
    <property type="project" value="UniProtKB-SubCell"/>
</dbReference>
<evidence type="ECO:0000256" key="5">
    <source>
        <dbReference type="SAM" id="Phobius"/>
    </source>
</evidence>
<dbReference type="Pfam" id="PF06398">
    <property type="entry name" value="Pex24p"/>
    <property type="match status" value="1"/>
</dbReference>
<dbReference type="GO" id="GO:0007031">
    <property type="term" value="P:peroxisome organization"/>
    <property type="evidence" value="ECO:0007669"/>
    <property type="project" value="TreeGrafter"/>
</dbReference>
<dbReference type="EMBL" id="SELW01000463">
    <property type="protein sequence ID" value="TID26250.1"/>
    <property type="molecule type" value="Genomic_DNA"/>
</dbReference>
<feature type="domain" description="TECPR1-like DysF" evidence="6">
    <location>
        <begin position="32"/>
        <end position="257"/>
    </location>
</feature>
<proteinExistence type="predicted"/>
<dbReference type="InterPro" id="IPR052646">
    <property type="entry name" value="Peroxisomal_PEX28-32"/>
</dbReference>
<evidence type="ECO:0000313" key="7">
    <source>
        <dbReference type="EMBL" id="TID26250.1"/>
    </source>
</evidence>
<dbReference type="PANTHER" id="PTHR31679">
    <property type="entry name" value="PEROXISOMAL MEMBRANE PROTEIN PEX30-RELATED"/>
    <property type="match status" value="1"/>
</dbReference>
<dbReference type="InterPro" id="IPR010482">
    <property type="entry name" value="TECPR1-like_DysF"/>
</dbReference>
<evidence type="ECO:0000256" key="1">
    <source>
        <dbReference type="ARBA" id="ARBA00004308"/>
    </source>
</evidence>
<keyword evidence="8" id="KW-1185">Reference proteome</keyword>
<keyword evidence="4 5" id="KW-0472">Membrane</keyword>
<dbReference type="GO" id="GO:0005778">
    <property type="term" value="C:peroxisomal membrane"/>
    <property type="evidence" value="ECO:0007669"/>
    <property type="project" value="UniProtKB-ARBA"/>
</dbReference>
<evidence type="ECO:0000313" key="8">
    <source>
        <dbReference type="Proteomes" id="UP000307173"/>
    </source>
</evidence>
<gene>
    <name evidence="7" type="ORF">CANINC_002782</name>
</gene>
<dbReference type="PANTHER" id="PTHR31679:SF2">
    <property type="entry name" value="PEROXISOMAL MEMBRANE PROTEIN PEX30-RELATED"/>
    <property type="match status" value="1"/>
</dbReference>
<evidence type="ECO:0000256" key="3">
    <source>
        <dbReference type="ARBA" id="ARBA00022989"/>
    </source>
</evidence>
<dbReference type="AlphaFoldDB" id="A0A4T0X0B4"/>
<dbReference type="STRING" id="52247.A0A4T0X0B4"/>
<comment type="subcellular location">
    <subcellularLocation>
        <location evidence="1">Endomembrane system</location>
    </subcellularLocation>
</comment>
<sequence length="266" mass="31318">MQQAADTVHARFATPLRHHENLLQKTPLPLDTEVPPTMDEILDTLDNFTARFSFAFDPYGRSPSISELLTNVCLLTPFYVIIMKNLITPTTWIVTILVFALTYFSSWCLATRRLLWRLKTVRKMAEFITGDSFAKVDKDLELSIFNMKSKGSIDGKTHIIEFQVEENERRWIGLGWTKRILFTDKRSAYYDIYSQKGLRKLEDFSFPKLRSYPHSKWSWVEPQWHPATEWTYTDNWWKHPQQRDSLTAFTRTRSLKRECVVVPRSG</sequence>
<dbReference type="Proteomes" id="UP000307173">
    <property type="component" value="Unassembled WGS sequence"/>
</dbReference>
<reference evidence="7 8" key="1">
    <citation type="journal article" date="2019" name="Front. Genet.">
        <title>Whole-Genome Sequencing of the Opportunistic Yeast Pathogen Candida inconspicua Uncovers Its Hybrid Origin.</title>
        <authorList>
            <person name="Mixao V."/>
            <person name="Hansen A.P."/>
            <person name="Saus E."/>
            <person name="Boekhout T."/>
            <person name="Lass-Florl C."/>
            <person name="Gabaldon T."/>
        </authorList>
    </citation>
    <scope>NUCLEOTIDE SEQUENCE [LARGE SCALE GENOMIC DNA]</scope>
    <source>
        <strain evidence="7 8">CBS 180</strain>
    </source>
</reference>
<comment type="caution">
    <text evidence="7">The sequence shown here is derived from an EMBL/GenBank/DDBJ whole genome shotgun (WGS) entry which is preliminary data.</text>
</comment>
<feature type="transmembrane region" description="Helical" evidence="5">
    <location>
        <begin position="93"/>
        <end position="115"/>
    </location>
</feature>
<evidence type="ECO:0000256" key="4">
    <source>
        <dbReference type="ARBA" id="ARBA00023136"/>
    </source>
</evidence>
<accession>A0A4T0X0B4</accession>
<dbReference type="OrthoDB" id="5586090at2759"/>